<feature type="compositionally biased region" description="Basic and acidic residues" evidence="1">
    <location>
        <begin position="23"/>
        <end position="36"/>
    </location>
</feature>
<gene>
    <name evidence="2" type="ORF">CEP54_016207</name>
</gene>
<dbReference type="Proteomes" id="UP000288168">
    <property type="component" value="Unassembled WGS sequence"/>
</dbReference>
<organism evidence="2 3">
    <name type="scientific">Fusarium duplospermum</name>
    <dbReference type="NCBI Taxonomy" id="1325734"/>
    <lineage>
        <taxon>Eukaryota</taxon>
        <taxon>Fungi</taxon>
        <taxon>Dikarya</taxon>
        <taxon>Ascomycota</taxon>
        <taxon>Pezizomycotina</taxon>
        <taxon>Sordariomycetes</taxon>
        <taxon>Hypocreomycetidae</taxon>
        <taxon>Hypocreales</taxon>
        <taxon>Nectriaceae</taxon>
        <taxon>Fusarium</taxon>
        <taxon>Fusarium solani species complex</taxon>
    </lineage>
</organism>
<feature type="region of interest" description="Disordered" evidence="1">
    <location>
        <begin position="1"/>
        <end position="53"/>
    </location>
</feature>
<evidence type="ECO:0000313" key="3">
    <source>
        <dbReference type="Proteomes" id="UP000288168"/>
    </source>
</evidence>
<evidence type="ECO:0000313" key="2">
    <source>
        <dbReference type="EMBL" id="RSL40026.1"/>
    </source>
</evidence>
<keyword evidence="3" id="KW-1185">Reference proteome</keyword>
<sequence>MASGPFDLGAQTPKDIAQGARDALLRDSERNIREEQVTNADGPEAREPSPATSEFIVAIEPPGLEISRYNPAGKTTSAIAGIAAQSRAQLESKIKAAEALCAAFDSTAAKFANTPSARFAKDLAKRFTELCESLVNGPPNGRTNNYTEQPKAQPHLGQQSGGACSRTH</sequence>
<feature type="compositionally biased region" description="Polar residues" evidence="1">
    <location>
        <begin position="141"/>
        <end position="162"/>
    </location>
</feature>
<accession>A0A428NGV2</accession>
<evidence type="ECO:0000256" key="1">
    <source>
        <dbReference type="SAM" id="MobiDB-lite"/>
    </source>
</evidence>
<dbReference type="EMBL" id="NKCI01000548">
    <property type="protein sequence ID" value="RSL40026.1"/>
    <property type="molecule type" value="Genomic_DNA"/>
</dbReference>
<protein>
    <submittedName>
        <fullName evidence="2">Uncharacterized protein</fullName>
    </submittedName>
</protein>
<comment type="caution">
    <text evidence="2">The sequence shown here is derived from an EMBL/GenBank/DDBJ whole genome shotgun (WGS) entry which is preliminary data.</text>
</comment>
<proteinExistence type="predicted"/>
<dbReference type="AlphaFoldDB" id="A0A428NGV2"/>
<name>A0A428NGV2_9HYPO</name>
<feature type="region of interest" description="Disordered" evidence="1">
    <location>
        <begin position="134"/>
        <end position="168"/>
    </location>
</feature>
<reference evidence="2 3" key="1">
    <citation type="submission" date="2017-06" db="EMBL/GenBank/DDBJ databases">
        <title>Comparative genomic analysis of Ambrosia Fusariam Clade fungi.</title>
        <authorList>
            <person name="Stajich J.E."/>
            <person name="Carrillo J."/>
            <person name="Kijimoto T."/>
            <person name="Eskalen A."/>
            <person name="O'Donnell K."/>
            <person name="Kasson M."/>
        </authorList>
    </citation>
    <scope>NUCLEOTIDE SEQUENCE [LARGE SCALE GENOMIC DNA]</scope>
    <source>
        <strain evidence="2 3">NRRL62584</strain>
    </source>
</reference>